<dbReference type="EMBL" id="JAVTTP010000001">
    <property type="protein sequence ID" value="MDT7829323.1"/>
    <property type="molecule type" value="Genomic_DNA"/>
</dbReference>
<keyword evidence="2" id="KW-1185">Reference proteome</keyword>
<dbReference type="RefSeq" id="WP_314015186.1">
    <property type="nucleotide sequence ID" value="NZ_JAVTTP010000001.1"/>
</dbReference>
<gene>
    <name evidence="1" type="ORF">RQM65_11655</name>
</gene>
<comment type="caution">
    <text evidence="1">The sequence shown here is derived from an EMBL/GenBank/DDBJ whole genome shotgun (WGS) entry which is preliminary data.</text>
</comment>
<organism evidence="1 2">
    <name type="scientific">Pricia mediterranea</name>
    <dbReference type="NCBI Taxonomy" id="3076079"/>
    <lineage>
        <taxon>Bacteria</taxon>
        <taxon>Pseudomonadati</taxon>
        <taxon>Bacteroidota</taxon>
        <taxon>Flavobacteriia</taxon>
        <taxon>Flavobacteriales</taxon>
        <taxon>Flavobacteriaceae</taxon>
        <taxon>Pricia</taxon>
    </lineage>
</organism>
<name>A0ABU3L6Y4_9FLAO</name>
<sequence length="308" mass="34271">MGQRNVYIGFFLLTLLGVYPVLGYGQQVKNVLEAFEGLSSEPEIMVISNTIEVPSEEGHLQGVQLIENNGNEKLLISGSSLKQAYILQVDLATQKTDALISLMKEPYRHAGGIQVSEPYIVVGIEDNFTKTASKVCLYNYRDGNLSKARPTFSMDRKGEAKRQTAGSTGLLAIDTGYLMVVSNWDSRNWDFYRIDPEKNKQTMLASFAAPDDWASYQSINLIRDGKAIYAIGFYNKERVGHADLILVSSPENFEPIMEKVSTKTFNCTNAVDFGAAAGLQVDKQGNLHIWGTQRDPLKRIAVNKFSQH</sequence>
<proteinExistence type="predicted"/>
<accession>A0ABU3L6Y4</accession>
<reference evidence="1 2" key="1">
    <citation type="submission" date="2023-09" db="EMBL/GenBank/DDBJ databases">
        <title>Novel taxa isolated from Blanes Bay.</title>
        <authorList>
            <person name="Rey-Velasco X."/>
            <person name="Lucena T."/>
        </authorList>
    </citation>
    <scope>NUCLEOTIDE SEQUENCE [LARGE SCALE GENOMIC DNA]</scope>
    <source>
        <strain evidence="1 2">S334</strain>
    </source>
</reference>
<evidence type="ECO:0000313" key="1">
    <source>
        <dbReference type="EMBL" id="MDT7829323.1"/>
    </source>
</evidence>
<dbReference type="InterPro" id="IPR011044">
    <property type="entry name" value="Quino_amine_DH_bsu"/>
</dbReference>
<dbReference type="Proteomes" id="UP001250656">
    <property type="component" value="Unassembled WGS sequence"/>
</dbReference>
<protein>
    <submittedName>
        <fullName evidence="1">Uncharacterized protein</fullName>
    </submittedName>
</protein>
<dbReference type="SUPFAM" id="SSF50969">
    <property type="entry name" value="YVTN repeat-like/Quinoprotein amine dehydrogenase"/>
    <property type="match status" value="1"/>
</dbReference>
<evidence type="ECO:0000313" key="2">
    <source>
        <dbReference type="Proteomes" id="UP001250656"/>
    </source>
</evidence>